<reference evidence="1 2" key="1">
    <citation type="journal article" date="2012" name="Genome Biol.">
        <title>Sequencing three crocodilian genomes to illuminate the evolution of archosaurs and amniotes.</title>
        <authorList>
            <person name="St John J.A."/>
            <person name="Braun E.L."/>
            <person name="Isberg S.R."/>
            <person name="Miles L.G."/>
            <person name="Chong A.Y."/>
            <person name="Gongora J."/>
            <person name="Dalzell P."/>
            <person name="Moran C."/>
            <person name="Bed'hom B."/>
            <person name="Abzhanov A."/>
            <person name="Burgess S.C."/>
            <person name="Cooksey A.M."/>
            <person name="Castoe T.A."/>
            <person name="Crawford N.G."/>
            <person name="Densmore L.D."/>
            <person name="Drew J.C."/>
            <person name="Edwards S.V."/>
            <person name="Faircloth B.C."/>
            <person name="Fujita M.K."/>
            <person name="Greenwold M.J."/>
            <person name="Hoffmann F.G."/>
            <person name="Howard J.M."/>
            <person name="Iguchi T."/>
            <person name="Janes D.E."/>
            <person name="Khan S.Y."/>
            <person name="Kohno S."/>
            <person name="de Koning A.J."/>
            <person name="Lance S.L."/>
            <person name="McCarthy F.M."/>
            <person name="McCormack J.E."/>
            <person name="Merchant M.E."/>
            <person name="Peterson D.G."/>
            <person name="Pollock D.D."/>
            <person name="Pourmand N."/>
            <person name="Raney B.J."/>
            <person name="Roessler K.A."/>
            <person name="Sanford J.R."/>
            <person name="Sawyer R.H."/>
            <person name="Schmidt C.J."/>
            <person name="Triplett E.W."/>
            <person name="Tuberville T.D."/>
            <person name="Venegas-Anaya M."/>
            <person name="Howard J.T."/>
            <person name="Jarvis E.D."/>
            <person name="Guillette L.J.Jr."/>
            <person name="Glenn T.C."/>
            <person name="Green R.E."/>
            <person name="Ray D.A."/>
        </authorList>
    </citation>
    <scope>NUCLEOTIDE SEQUENCE [LARGE SCALE GENOMIC DNA]</scope>
    <source>
        <strain evidence="1">KSC_2009_1</strain>
    </source>
</reference>
<dbReference type="Proteomes" id="UP000050525">
    <property type="component" value="Unassembled WGS sequence"/>
</dbReference>
<dbReference type="AlphaFoldDB" id="A0A151P053"/>
<gene>
    <name evidence="1" type="ORF">Y1Q_0019030</name>
</gene>
<sequence>METSNCMFVVLFFRRRSGFPGISGPLISILSQQCNAKTFVPVQTPVTWRSPGTCQQTTPPWLIPFLRPFPGSSRSRRCLVALQR</sequence>
<proteinExistence type="predicted"/>
<evidence type="ECO:0000313" key="2">
    <source>
        <dbReference type="Proteomes" id="UP000050525"/>
    </source>
</evidence>
<evidence type="ECO:0000313" key="1">
    <source>
        <dbReference type="EMBL" id="KYO42526.1"/>
    </source>
</evidence>
<organism evidence="1 2">
    <name type="scientific">Alligator mississippiensis</name>
    <name type="common">American alligator</name>
    <dbReference type="NCBI Taxonomy" id="8496"/>
    <lineage>
        <taxon>Eukaryota</taxon>
        <taxon>Metazoa</taxon>
        <taxon>Chordata</taxon>
        <taxon>Craniata</taxon>
        <taxon>Vertebrata</taxon>
        <taxon>Euteleostomi</taxon>
        <taxon>Archelosauria</taxon>
        <taxon>Archosauria</taxon>
        <taxon>Crocodylia</taxon>
        <taxon>Alligatoridae</taxon>
        <taxon>Alligatorinae</taxon>
        <taxon>Alligator</taxon>
    </lineage>
</organism>
<protein>
    <submittedName>
        <fullName evidence="1">Uncharacterized protein</fullName>
    </submittedName>
</protein>
<comment type="caution">
    <text evidence="1">The sequence shown here is derived from an EMBL/GenBank/DDBJ whole genome shotgun (WGS) entry which is preliminary data.</text>
</comment>
<name>A0A151P053_ALLMI</name>
<keyword evidence="2" id="KW-1185">Reference proteome</keyword>
<dbReference type="EMBL" id="AKHW03001391">
    <property type="protein sequence ID" value="KYO42526.1"/>
    <property type="molecule type" value="Genomic_DNA"/>
</dbReference>
<accession>A0A151P053</accession>